<reference evidence="2" key="1">
    <citation type="submission" date="2021-02" db="EMBL/GenBank/DDBJ databases">
        <authorList>
            <person name="Nowell W R."/>
        </authorList>
    </citation>
    <scope>NUCLEOTIDE SEQUENCE</scope>
</reference>
<accession>A0A820EE28</accession>
<keyword evidence="1" id="KW-0472">Membrane</keyword>
<keyword evidence="1" id="KW-0812">Transmembrane</keyword>
<comment type="caution">
    <text evidence="2">The sequence shown here is derived from an EMBL/GenBank/DDBJ whole genome shotgun (WGS) entry which is preliminary data.</text>
</comment>
<keyword evidence="1" id="KW-1133">Transmembrane helix</keyword>
<feature type="non-terminal residue" evidence="2">
    <location>
        <position position="1"/>
    </location>
</feature>
<evidence type="ECO:0000313" key="2">
    <source>
        <dbReference type="EMBL" id="CAF4247090.1"/>
    </source>
</evidence>
<gene>
    <name evidence="2" type="ORF">FNK824_LOCUS38439</name>
</gene>
<organism evidence="2 3">
    <name type="scientific">Rotaria sordida</name>
    <dbReference type="NCBI Taxonomy" id="392033"/>
    <lineage>
        <taxon>Eukaryota</taxon>
        <taxon>Metazoa</taxon>
        <taxon>Spiralia</taxon>
        <taxon>Gnathifera</taxon>
        <taxon>Rotifera</taxon>
        <taxon>Eurotatoria</taxon>
        <taxon>Bdelloidea</taxon>
        <taxon>Philodinida</taxon>
        <taxon>Philodinidae</taxon>
        <taxon>Rotaria</taxon>
    </lineage>
</organism>
<dbReference type="Proteomes" id="UP000663874">
    <property type="component" value="Unassembled WGS sequence"/>
</dbReference>
<dbReference type="EMBL" id="CAJOBE010021911">
    <property type="protein sequence ID" value="CAF4247090.1"/>
    <property type="molecule type" value="Genomic_DNA"/>
</dbReference>
<feature type="transmembrane region" description="Helical" evidence="1">
    <location>
        <begin position="96"/>
        <end position="119"/>
    </location>
</feature>
<evidence type="ECO:0000313" key="3">
    <source>
        <dbReference type="Proteomes" id="UP000663874"/>
    </source>
</evidence>
<proteinExistence type="predicted"/>
<sequence length="137" mass="16403">MKIFESLLSSPLLRIIPILCRLKTGSERIITNNFLNSNYRLFWSKQKRAFTDDHATRDRTKYDHDVKLHTDGLIKTIISNSRELYRNLRDDFRAHWGFNTILILVMLSYVATFIGRFILEYQKSKVEYEKAKREEKQ</sequence>
<protein>
    <submittedName>
        <fullName evidence="2">Uncharacterized protein</fullName>
    </submittedName>
</protein>
<dbReference type="AlphaFoldDB" id="A0A820EE28"/>
<evidence type="ECO:0000256" key="1">
    <source>
        <dbReference type="SAM" id="Phobius"/>
    </source>
</evidence>
<name>A0A820EE28_9BILA</name>